<dbReference type="PROSITE" id="PS00676">
    <property type="entry name" value="SIGMA54_INTERACT_2"/>
    <property type="match status" value="1"/>
</dbReference>
<dbReference type="RefSeq" id="WP_150644166.1">
    <property type="nucleotide sequence ID" value="NZ_CABVHQ010000052.1"/>
</dbReference>
<keyword evidence="11 15" id="KW-0010">Activator</keyword>
<evidence type="ECO:0000256" key="12">
    <source>
        <dbReference type="ARBA" id="ARBA00023163"/>
    </source>
</evidence>
<evidence type="ECO:0000256" key="14">
    <source>
        <dbReference type="PROSITE-ProRule" id="PRU00169"/>
    </source>
</evidence>
<dbReference type="InterPro" id="IPR002078">
    <property type="entry name" value="Sigma_54_int"/>
</dbReference>
<dbReference type="SUPFAM" id="SSF52540">
    <property type="entry name" value="P-loop containing nucleoside triphosphate hydrolases"/>
    <property type="match status" value="1"/>
</dbReference>
<dbReference type="SMART" id="SM00382">
    <property type="entry name" value="AAA"/>
    <property type="match status" value="1"/>
</dbReference>
<dbReference type="CDD" id="cd19919">
    <property type="entry name" value="REC_NtrC"/>
    <property type="match status" value="1"/>
</dbReference>
<dbReference type="FunFam" id="1.10.10.60:FF:000088">
    <property type="entry name" value="DNA-binding transcriptional regulator NtrC"/>
    <property type="match status" value="1"/>
</dbReference>
<dbReference type="GO" id="GO:0000156">
    <property type="term" value="F:phosphorelay response regulator activity"/>
    <property type="evidence" value="ECO:0007669"/>
    <property type="project" value="UniProtKB-UniRule"/>
</dbReference>
<protein>
    <recommendedName>
        <fullName evidence="2 15">DNA-binding transcriptional regulator NtrC</fullName>
    </recommendedName>
    <alternativeName>
        <fullName evidence="15">Nitrogen regulation protein NR(I)</fullName>
    </alternativeName>
</protein>
<dbReference type="PANTHER" id="PTHR32071">
    <property type="entry name" value="TRANSCRIPTIONAL REGULATORY PROTEIN"/>
    <property type="match status" value="1"/>
</dbReference>
<dbReference type="Pfam" id="PF02954">
    <property type="entry name" value="HTH_8"/>
    <property type="match status" value="1"/>
</dbReference>
<dbReference type="PROSITE" id="PS00688">
    <property type="entry name" value="SIGMA54_INTERACT_3"/>
    <property type="match status" value="1"/>
</dbReference>
<keyword evidence="6 15" id="KW-0547">Nucleotide-binding</keyword>
<dbReference type="PANTHER" id="PTHR32071:SF95">
    <property type="entry name" value="DNA-BINDING TRANSCRIPTIONAL REGULATOR NTRC"/>
    <property type="match status" value="1"/>
</dbReference>
<reference evidence="18 19" key="1">
    <citation type="submission" date="2019-09" db="EMBL/GenBank/DDBJ databases">
        <authorList>
            <person name="Chandra G."/>
            <person name="Truman W A."/>
        </authorList>
    </citation>
    <scope>NUCLEOTIDE SEQUENCE [LARGE SCALE GENOMIC DNA]</scope>
    <source>
        <strain evidence="18">PS691</strain>
    </source>
</reference>
<dbReference type="SUPFAM" id="SSF52172">
    <property type="entry name" value="CheY-like"/>
    <property type="match status" value="1"/>
</dbReference>
<dbReference type="Gene3D" id="1.10.8.60">
    <property type="match status" value="1"/>
</dbReference>
<evidence type="ECO:0000256" key="4">
    <source>
        <dbReference type="ARBA" id="ARBA00022491"/>
    </source>
</evidence>
<evidence type="ECO:0000256" key="1">
    <source>
        <dbReference type="ARBA" id="ARBA00004496"/>
    </source>
</evidence>
<evidence type="ECO:0000256" key="5">
    <source>
        <dbReference type="ARBA" id="ARBA00022553"/>
    </source>
</evidence>
<name>A0A5E7E8K7_PSEFL</name>
<evidence type="ECO:0000259" key="17">
    <source>
        <dbReference type="PROSITE" id="PS50110"/>
    </source>
</evidence>
<dbReference type="GO" id="GO:0043565">
    <property type="term" value="F:sequence-specific DNA binding"/>
    <property type="evidence" value="ECO:0007669"/>
    <property type="project" value="InterPro"/>
</dbReference>
<dbReference type="GO" id="GO:0005524">
    <property type="term" value="F:ATP binding"/>
    <property type="evidence" value="ECO:0007669"/>
    <property type="project" value="UniProtKB-KW"/>
</dbReference>
<dbReference type="GO" id="GO:0006808">
    <property type="term" value="P:regulation of nitrogen utilization"/>
    <property type="evidence" value="ECO:0007669"/>
    <property type="project" value="UniProtKB-UniRule"/>
</dbReference>
<dbReference type="PROSITE" id="PS50045">
    <property type="entry name" value="SIGMA54_INTERACT_4"/>
    <property type="match status" value="1"/>
</dbReference>
<dbReference type="InterPro" id="IPR002197">
    <property type="entry name" value="HTH_Fis"/>
</dbReference>
<dbReference type="CDD" id="cd00009">
    <property type="entry name" value="AAA"/>
    <property type="match status" value="1"/>
</dbReference>
<dbReference type="FunFam" id="1.10.8.60:FF:000014">
    <property type="entry name" value="DNA-binding transcriptional regulator NtrC"/>
    <property type="match status" value="1"/>
</dbReference>
<dbReference type="SUPFAM" id="SSF46689">
    <property type="entry name" value="Homeodomain-like"/>
    <property type="match status" value="1"/>
</dbReference>
<evidence type="ECO:0000256" key="6">
    <source>
        <dbReference type="ARBA" id="ARBA00022741"/>
    </source>
</evidence>
<organism evidence="18 19">
    <name type="scientific">Pseudomonas fluorescens</name>
    <dbReference type="NCBI Taxonomy" id="294"/>
    <lineage>
        <taxon>Bacteria</taxon>
        <taxon>Pseudomonadati</taxon>
        <taxon>Pseudomonadota</taxon>
        <taxon>Gammaproteobacteria</taxon>
        <taxon>Pseudomonadales</taxon>
        <taxon>Pseudomonadaceae</taxon>
        <taxon>Pseudomonas</taxon>
    </lineage>
</organism>
<evidence type="ECO:0000259" key="16">
    <source>
        <dbReference type="PROSITE" id="PS50045"/>
    </source>
</evidence>
<evidence type="ECO:0000256" key="3">
    <source>
        <dbReference type="ARBA" id="ARBA00022490"/>
    </source>
</evidence>
<dbReference type="InterPro" id="IPR027417">
    <property type="entry name" value="P-loop_NTPase"/>
</dbReference>
<keyword evidence="7 15" id="KW-0067">ATP-binding</keyword>
<keyword evidence="9 15" id="KW-0805">Transcription regulation</keyword>
<dbReference type="InterPro" id="IPR001789">
    <property type="entry name" value="Sig_transdc_resp-reg_receiver"/>
</dbReference>
<dbReference type="OrthoDB" id="9804019at2"/>
<sequence>MSRSETVWIVDDDRSIRWVLEKALQQEGMTTQSFDSADGVMSRLARQQPDVIISDIRMPGASGLDLLARIREQHPRLPVIIMTAHSDLDSAVASYQGGAFEYLPKPFDVDEAVSLVKRANQHAQEQQGLLEVVPALTRTPEIIGEAPAMQEVFRAIGRLSHSNITVLINGESGTGKELVAHALHRHSPRAASPFIALNMAAIPKDLMESELFGHEKGAFTGAANLRRGRFEQADGGTLFLDEIGDMPADTQTRLLRVLADGEFYRVGGHTPVKVDVRIIAATHQNLETLVHAGKFREDLFHRLNVIRIHIPRMSDRREDIPTLAKHFLARAAQELAVEPKLLKSETEEYLKNLPWPGNVRQLENTCRWITVMASGREVHISDLPPELLNLPQDSAPVTNWEQALRQWADQALARGQSNLLDSAVPSFERIMIETALKHTAGRRRDAAVLLGWGRNTLTRKIKELGMKVDGAEDDESDEG</sequence>
<keyword evidence="4 15" id="KW-0678">Repressor</keyword>
<accession>A0A5E7E8K7</accession>
<keyword evidence="10 15" id="KW-0238">DNA-binding</keyword>
<dbReference type="FunFam" id="3.40.50.2300:FF:000018">
    <property type="entry name" value="DNA-binding transcriptional regulator NtrC"/>
    <property type="match status" value="1"/>
</dbReference>
<keyword evidence="8 15" id="KW-0902">Two-component regulatory system</keyword>
<dbReference type="InterPro" id="IPR009057">
    <property type="entry name" value="Homeodomain-like_sf"/>
</dbReference>
<evidence type="ECO:0000313" key="19">
    <source>
        <dbReference type="Proteomes" id="UP000337909"/>
    </source>
</evidence>
<dbReference type="InterPro" id="IPR011006">
    <property type="entry name" value="CheY-like_superfamily"/>
</dbReference>
<dbReference type="InterPro" id="IPR003593">
    <property type="entry name" value="AAA+_ATPase"/>
</dbReference>
<feature type="modified residue" description="4-aspartylphosphate" evidence="14">
    <location>
        <position position="55"/>
    </location>
</feature>
<dbReference type="Pfam" id="PF00158">
    <property type="entry name" value="Sigma54_activat"/>
    <property type="match status" value="1"/>
</dbReference>
<evidence type="ECO:0000256" key="13">
    <source>
        <dbReference type="ARBA" id="ARBA00023231"/>
    </source>
</evidence>
<dbReference type="InterPro" id="IPR058031">
    <property type="entry name" value="AAA_lid_NorR"/>
</dbReference>
<dbReference type="GO" id="GO:0005737">
    <property type="term" value="C:cytoplasm"/>
    <property type="evidence" value="ECO:0007669"/>
    <property type="project" value="UniProtKB-SubCell"/>
</dbReference>
<feature type="domain" description="Response regulatory" evidence="17">
    <location>
        <begin position="6"/>
        <end position="120"/>
    </location>
</feature>
<gene>
    <name evidence="18" type="primary">glnG</name>
    <name evidence="15" type="synonym">ntrC</name>
    <name evidence="18" type="ORF">PS691_04315</name>
</gene>
<evidence type="ECO:0000256" key="11">
    <source>
        <dbReference type="ARBA" id="ARBA00023159"/>
    </source>
</evidence>
<dbReference type="Pfam" id="PF00072">
    <property type="entry name" value="Response_reg"/>
    <property type="match status" value="1"/>
</dbReference>
<dbReference type="EMBL" id="CABVHQ010000052">
    <property type="protein sequence ID" value="VVO22743.1"/>
    <property type="molecule type" value="Genomic_DNA"/>
</dbReference>
<dbReference type="FunFam" id="3.40.50.300:FF:000006">
    <property type="entry name" value="DNA-binding transcriptional regulator NtrC"/>
    <property type="match status" value="1"/>
</dbReference>
<dbReference type="InterPro" id="IPR025662">
    <property type="entry name" value="Sigma_54_int_dom_ATP-bd_1"/>
</dbReference>
<keyword evidence="3 15" id="KW-0963">Cytoplasm</keyword>
<evidence type="ECO:0000256" key="10">
    <source>
        <dbReference type="ARBA" id="ARBA00023125"/>
    </source>
</evidence>
<dbReference type="InterPro" id="IPR025944">
    <property type="entry name" value="Sigma_54_int_dom_CS"/>
</dbReference>
<evidence type="ECO:0000256" key="8">
    <source>
        <dbReference type="ARBA" id="ARBA00023012"/>
    </source>
</evidence>
<dbReference type="NCBIfam" id="TIGR01818">
    <property type="entry name" value="ntrC"/>
    <property type="match status" value="1"/>
</dbReference>
<dbReference type="Pfam" id="PF25601">
    <property type="entry name" value="AAA_lid_14"/>
    <property type="match status" value="1"/>
</dbReference>
<evidence type="ECO:0000256" key="15">
    <source>
        <dbReference type="RuleBase" id="RU365013"/>
    </source>
</evidence>
<dbReference type="InterPro" id="IPR025943">
    <property type="entry name" value="Sigma_54_int_dom_ATP-bd_2"/>
</dbReference>
<dbReference type="SMART" id="SM00448">
    <property type="entry name" value="REC"/>
    <property type="match status" value="1"/>
</dbReference>
<dbReference type="NCBIfam" id="NF008176">
    <property type="entry name" value="PRK10923.1"/>
    <property type="match status" value="1"/>
</dbReference>
<evidence type="ECO:0000256" key="2">
    <source>
        <dbReference type="ARBA" id="ARBA00019059"/>
    </source>
</evidence>
<evidence type="ECO:0000313" key="18">
    <source>
        <dbReference type="EMBL" id="VVO22743.1"/>
    </source>
</evidence>
<dbReference type="PROSITE" id="PS00675">
    <property type="entry name" value="SIGMA54_INTERACT_1"/>
    <property type="match status" value="1"/>
</dbReference>
<comment type="function">
    <text evidence="15">Member of the two-component regulatory system NtrB/NtrC, which controls expression of the nitrogen-regulated (ntr) genes in response to nitrogen limitation. Phosphorylated NtrC binds directly to DNA and stimulates the formation of open promoter-sigma54-RNA polymerase complexes.</text>
</comment>
<dbReference type="Gene3D" id="3.40.50.2300">
    <property type="match status" value="1"/>
</dbReference>
<evidence type="ECO:0000256" key="7">
    <source>
        <dbReference type="ARBA" id="ARBA00022840"/>
    </source>
</evidence>
<dbReference type="Proteomes" id="UP000337909">
    <property type="component" value="Unassembled WGS sequence"/>
</dbReference>
<feature type="domain" description="Sigma-54 factor interaction" evidence="16">
    <location>
        <begin position="142"/>
        <end position="371"/>
    </location>
</feature>
<keyword evidence="5 14" id="KW-0597">Phosphoprotein</keyword>
<proteinExistence type="predicted"/>
<comment type="subcellular location">
    <subcellularLocation>
        <location evidence="1 15">Cytoplasm</location>
    </subcellularLocation>
</comment>
<keyword evidence="13 15" id="KW-0535">Nitrogen fixation</keyword>
<dbReference type="Gene3D" id="1.10.10.60">
    <property type="entry name" value="Homeodomain-like"/>
    <property type="match status" value="1"/>
</dbReference>
<dbReference type="AlphaFoldDB" id="A0A5E7E8K7"/>
<dbReference type="GO" id="GO:0006355">
    <property type="term" value="P:regulation of DNA-templated transcription"/>
    <property type="evidence" value="ECO:0007669"/>
    <property type="project" value="InterPro"/>
</dbReference>
<dbReference type="PRINTS" id="PR01590">
    <property type="entry name" value="HTHFIS"/>
</dbReference>
<evidence type="ECO:0000256" key="9">
    <source>
        <dbReference type="ARBA" id="ARBA00023015"/>
    </source>
</evidence>
<dbReference type="Gene3D" id="3.40.50.300">
    <property type="entry name" value="P-loop containing nucleotide triphosphate hydrolases"/>
    <property type="match status" value="1"/>
</dbReference>
<dbReference type="InterPro" id="IPR010114">
    <property type="entry name" value="Transcript_reg_NtrC"/>
</dbReference>
<dbReference type="PROSITE" id="PS50110">
    <property type="entry name" value="RESPONSE_REGULATORY"/>
    <property type="match status" value="1"/>
</dbReference>
<keyword evidence="12 15" id="KW-0804">Transcription</keyword>